<evidence type="ECO:0000313" key="3">
    <source>
        <dbReference type="EMBL" id="KAK7045647.1"/>
    </source>
</evidence>
<protein>
    <recommendedName>
        <fullName evidence="2">BRCT domain-containing protein</fullName>
    </recommendedName>
</protein>
<dbReference type="PROSITE" id="PS50172">
    <property type="entry name" value="BRCT"/>
    <property type="match status" value="1"/>
</dbReference>
<feature type="compositionally biased region" description="Polar residues" evidence="1">
    <location>
        <begin position="377"/>
        <end position="389"/>
    </location>
</feature>
<comment type="caution">
    <text evidence="3">The sequence shown here is derived from an EMBL/GenBank/DDBJ whole genome shotgun (WGS) entry which is preliminary data.</text>
</comment>
<feature type="region of interest" description="Disordered" evidence="1">
    <location>
        <begin position="1"/>
        <end position="88"/>
    </location>
</feature>
<accession>A0AAW0D2Q5</accession>
<feature type="compositionally biased region" description="Basic and acidic residues" evidence="1">
    <location>
        <begin position="654"/>
        <end position="667"/>
    </location>
</feature>
<feature type="compositionally biased region" description="Basic and acidic residues" evidence="1">
    <location>
        <begin position="101"/>
        <end position="113"/>
    </location>
</feature>
<proteinExistence type="predicted"/>
<feature type="compositionally biased region" description="Basic and acidic residues" evidence="1">
    <location>
        <begin position="592"/>
        <end position="603"/>
    </location>
</feature>
<keyword evidence="4" id="KW-1185">Reference proteome</keyword>
<dbReference type="EMBL" id="JAYKXP010000024">
    <property type="protein sequence ID" value="KAK7045647.1"/>
    <property type="molecule type" value="Genomic_DNA"/>
</dbReference>
<name>A0AAW0D2Q5_9AGAR</name>
<feature type="compositionally biased region" description="Basic residues" evidence="1">
    <location>
        <begin position="703"/>
        <end position="714"/>
    </location>
</feature>
<evidence type="ECO:0000313" key="4">
    <source>
        <dbReference type="Proteomes" id="UP001383192"/>
    </source>
</evidence>
<gene>
    <name evidence="3" type="ORF">VNI00_007480</name>
</gene>
<feature type="compositionally biased region" description="Low complexity" evidence="1">
    <location>
        <begin position="175"/>
        <end position="189"/>
    </location>
</feature>
<feature type="compositionally biased region" description="Low complexity" evidence="1">
    <location>
        <begin position="838"/>
        <end position="848"/>
    </location>
</feature>
<dbReference type="Pfam" id="PF00533">
    <property type="entry name" value="BRCT"/>
    <property type="match status" value="1"/>
</dbReference>
<feature type="compositionally biased region" description="Acidic residues" evidence="1">
    <location>
        <begin position="46"/>
        <end position="56"/>
    </location>
</feature>
<feature type="region of interest" description="Disordered" evidence="1">
    <location>
        <begin position="101"/>
        <end position="420"/>
    </location>
</feature>
<organism evidence="3 4">
    <name type="scientific">Paramarasmius palmivorus</name>
    <dbReference type="NCBI Taxonomy" id="297713"/>
    <lineage>
        <taxon>Eukaryota</taxon>
        <taxon>Fungi</taxon>
        <taxon>Dikarya</taxon>
        <taxon>Basidiomycota</taxon>
        <taxon>Agaricomycotina</taxon>
        <taxon>Agaricomycetes</taxon>
        <taxon>Agaricomycetidae</taxon>
        <taxon>Agaricales</taxon>
        <taxon>Marasmiineae</taxon>
        <taxon>Marasmiaceae</taxon>
        <taxon>Paramarasmius</taxon>
    </lineage>
</organism>
<feature type="compositionally biased region" description="Low complexity" evidence="1">
    <location>
        <begin position="138"/>
        <end position="152"/>
    </location>
</feature>
<feature type="region of interest" description="Disordered" evidence="1">
    <location>
        <begin position="1136"/>
        <end position="1179"/>
    </location>
</feature>
<feature type="compositionally biased region" description="Low complexity" evidence="1">
    <location>
        <begin position="268"/>
        <end position="279"/>
    </location>
</feature>
<dbReference type="InterPro" id="IPR036420">
    <property type="entry name" value="BRCT_dom_sf"/>
</dbReference>
<feature type="compositionally biased region" description="Basic and acidic residues" evidence="1">
    <location>
        <begin position="510"/>
        <end position="531"/>
    </location>
</feature>
<feature type="compositionally biased region" description="Basic and acidic residues" evidence="1">
    <location>
        <begin position="28"/>
        <end position="45"/>
    </location>
</feature>
<feature type="compositionally biased region" description="Polar residues" evidence="1">
    <location>
        <begin position="1321"/>
        <end position="1331"/>
    </location>
</feature>
<feature type="compositionally biased region" description="Low complexity" evidence="1">
    <location>
        <begin position="1078"/>
        <end position="1089"/>
    </location>
</feature>
<dbReference type="CDD" id="cd17716">
    <property type="entry name" value="BRCT_microcephalin_rpt1"/>
    <property type="match status" value="1"/>
</dbReference>
<feature type="compositionally biased region" description="Low complexity" evidence="1">
    <location>
        <begin position="1157"/>
        <end position="1167"/>
    </location>
</feature>
<evidence type="ECO:0000259" key="2">
    <source>
        <dbReference type="PROSITE" id="PS50172"/>
    </source>
</evidence>
<feature type="compositionally biased region" description="Polar residues" evidence="1">
    <location>
        <begin position="479"/>
        <end position="491"/>
    </location>
</feature>
<reference evidence="3 4" key="1">
    <citation type="submission" date="2024-01" db="EMBL/GenBank/DDBJ databases">
        <title>A draft genome for a cacao thread blight-causing isolate of Paramarasmius palmivorus.</title>
        <authorList>
            <person name="Baruah I.K."/>
            <person name="Bukari Y."/>
            <person name="Amoako-Attah I."/>
            <person name="Meinhardt L.W."/>
            <person name="Bailey B.A."/>
            <person name="Cohen S.P."/>
        </authorList>
    </citation>
    <scope>NUCLEOTIDE SEQUENCE [LARGE SCALE GENOMIC DNA]</scope>
    <source>
        <strain evidence="3 4">GH-12</strain>
    </source>
</reference>
<dbReference type="Proteomes" id="UP001383192">
    <property type="component" value="Unassembled WGS sequence"/>
</dbReference>
<feature type="compositionally biased region" description="Low complexity" evidence="1">
    <location>
        <begin position="397"/>
        <end position="415"/>
    </location>
</feature>
<feature type="compositionally biased region" description="Basic and acidic residues" evidence="1">
    <location>
        <begin position="951"/>
        <end position="960"/>
    </location>
</feature>
<feature type="compositionally biased region" description="Polar residues" evidence="1">
    <location>
        <begin position="227"/>
        <end position="237"/>
    </location>
</feature>
<feature type="compositionally biased region" description="Basic and acidic residues" evidence="1">
    <location>
        <begin position="1"/>
        <end position="11"/>
    </location>
</feature>
<feature type="compositionally biased region" description="Basic and acidic residues" evidence="1">
    <location>
        <begin position="238"/>
        <end position="248"/>
    </location>
</feature>
<dbReference type="InterPro" id="IPR001357">
    <property type="entry name" value="BRCT_dom"/>
</dbReference>
<dbReference type="Gene3D" id="3.40.50.10190">
    <property type="entry name" value="BRCT domain"/>
    <property type="match status" value="1"/>
</dbReference>
<evidence type="ECO:0000256" key="1">
    <source>
        <dbReference type="SAM" id="MobiDB-lite"/>
    </source>
</evidence>
<feature type="compositionally biased region" description="Polar residues" evidence="1">
    <location>
        <begin position="750"/>
        <end position="768"/>
    </location>
</feature>
<feature type="region of interest" description="Disordered" evidence="1">
    <location>
        <begin position="434"/>
        <end position="1118"/>
    </location>
</feature>
<feature type="compositionally biased region" description="Low complexity" evidence="1">
    <location>
        <begin position="872"/>
        <end position="894"/>
    </location>
</feature>
<sequence>MSDHNSVEKRTRSQVTLPDSVLHLNRSPLKEARTTYRNVVDKSGEDGGDESEEDELLLSPKKSTKRALSPSTPYTLVANPQGGRSRYKRFKSEFDARFEELENEQHGLGELTHRPSHSRHASEPSVVGKKSRKRSATPSNSKKPNSSSSSSSQPTFPKPRARSVPLFTGPTIDLRNPPASPTRARSRSPSKPEPKLAITPGPFKRPLELQSIPDESELVMDVDSTPIPRNTNVSSGSDQEKPLIEEATPRPTTPTKYASSHIDVPRISSPTPGPSTDTPPNDPTTPAHNIAYSVPMSPLTPLPETPHPRKNNNELEDEDRYKSIQGWGSNLGSVLEEVQPTASATDITLDFDVPAPEEPIPKQSKPNPTKAAVNGKAKSTTSRVPLSRNTKSKVHDSTGPSTSTIGPPPTAASTSKSVARQVVEPKASAFDVLMGKKPLPAKNRATGKKTATPALPEQDITVTEEAKVQKGKGKGKQLATATVPKQESSLLQKAKSKEAATSNLKPPAVRAKDRMRPRTKLADKKVPVRFDDSEDEAPDKAEAFAVPRPCSPHPRKANIGNGRVVSLESDVEKVPSSPLSSLFDDDGLSEAPSDHQVAEEEQGKIAGFGGDVPATADDVATPQRASSLFSQDDDSLATPKPVSLDQSSIEPIQDTERQPEPDADLPKPDGATDVPDEPQPMAIEASVQSPTDHDTPEQIAGKGKGKRAPPRKKAAVLPTRRSARSASSKHNGPDSPSTSTPSTARGRGRANTSRSNQSTPSKPQQSEESVPEAPATSLSEVDKGKAPEVPVPVSLPEGVSLPDPDYLSDPFGGSLSELSSAPATDTELDFDEPEEPAKTSSSTSSAKSGIPVAKKLAPSASLARPTRSSIAKTVPPKTPTKSRTSSPSKLPRPSALFAKPDGTEGSRPTLAVAGSSYATLESALQKLREPPPSRPSTSMGFNRDLDDDGDVDMRSKDDASRTALGIGRPSSSASGSSSKSGIPLFKAPAPVQKQRIFMPAGTVTGQKRPAVMRGGRGGKTGGLVQGTIPFGVRGQRASQRTTLDTVVGSPVKGGTTTSTNDDVEMGEPQAESSNEQGDLTMADLTTDADVSNGDISMEDSATEGSTNGKAKKDKMRRPSMAAMAFQNLSQSLNDLSTIKNSDPVAPSSPPRRAGLRSSSSTYPSSSSAGKKPEDDANSSPLKLSILSDCKVFIDYRSDDPLATETWTQMLKDLGARIMTRLGPTCTHILWKNGLPSTINRYRSLNDPKPHVIGNSWIVTCANESRRVDEIDYLIDLEEFKFAAEAAAGHKRRKSMIPKLMANLGDEADTEDWGTPDGDVSMDSNTSMSSDLTPLERARLRLSTRA</sequence>
<feature type="domain" description="BRCT" evidence="2">
    <location>
        <begin position="1181"/>
        <end position="1274"/>
    </location>
</feature>
<feature type="compositionally biased region" description="Low complexity" evidence="1">
    <location>
        <begin position="733"/>
        <end position="745"/>
    </location>
</feature>
<feature type="region of interest" description="Disordered" evidence="1">
    <location>
        <begin position="1306"/>
        <end position="1345"/>
    </location>
</feature>
<feature type="compositionally biased region" description="Low complexity" evidence="1">
    <location>
        <begin position="970"/>
        <end position="981"/>
    </location>
</feature>
<feature type="compositionally biased region" description="Gly residues" evidence="1">
    <location>
        <begin position="1014"/>
        <end position="1024"/>
    </location>
</feature>
<dbReference type="SUPFAM" id="SSF52113">
    <property type="entry name" value="BRCT domain"/>
    <property type="match status" value="1"/>
</dbReference>
<dbReference type="SMART" id="SM00292">
    <property type="entry name" value="BRCT"/>
    <property type="match status" value="1"/>
</dbReference>